<accession>G8R6E8</accession>
<dbReference type="eggNOG" id="COG4314">
    <property type="taxonomic scope" value="Bacteria"/>
</dbReference>
<organism evidence="2 3">
    <name type="scientific">Owenweeksia hongkongensis (strain DSM 17368 / CIP 108786 / JCM 12287 / NRRL B-23963 / UST20020801)</name>
    <dbReference type="NCBI Taxonomy" id="926562"/>
    <lineage>
        <taxon>Bacteria</taxon>
        <taxon>Pseudomonadati</taxon>
        <taxon>Bacteroidota</taxon>
        <taxon>Flavobacteriia</taxon>
        <taxon>Flavobacteriales</taxon>
        <taxon>Owenweeksiaceae</taxon>
        <taxon>Owenweeksia</taxon>
    </lineage>
</organism>
<evidence type="ECO:0000256" key="1">
    <source>
        <dbReference type="SAM" id="Phobius"/>
    </source>
</evidence>
<dbReference type="PATRIC" id="fig|926562.3.peg.3481"/>
<sequence length="224" mass="25477">MFRIIESAFINKRQPLLLTNPKHPHMKSIPRVLAIIAVACLLMLFFFPLWEITLIAPQYPDGITMYIWINQITGDSPGTLQNINILNHYVGMKMIEPDSIPELTYFPWVVGALGVFGIITAIVNKSWVYLTWALVFLVLGTLGIYDFYLWEYDYGHNLSPLAPIKVPGQSYQPPLFGTKMLLNFNAKSYPGIGGIFTGVALFLSFVAFWLKMRFTKTSVRSTFK</sequence>
<gene>
    <name evidence="2" type="ordered locus">Oweho_3462</name>
</gene>
<feature type="transmembrane region" description="Helical" evidence="1">
    <location>
        <begin position="32"/>
        <end position="50"/>
    </location>
</feature>
<dbReference type="STRING" id="926562.Oweho_3462"/>
<keyword evidence="1" id="KW-1133">Transmembrane helix</keyword>
<dbReference type="KEGG" id="oho:Oweho_3462"/>
<dbReference type="Proteomes" id="UP000005631">
    <property type="component" value="Chromosome"/>
</dbReference>
<keyword evidence="3" id="KW-1185">Reference proteome</keyword>
<evidence type="ECO:0000313" key="2">
    <source>
        <dbReference type="EMBL" id="AEV34411.1"/>
    </source>
</evidence>
<dbReference type="AlphaFoldDB" id="G8R6E8"/>
<protein>
    <recommendedName>
        <fullName evidence="4">Copper chaperone NosL</fullName>
    </recommendedName>
</protein>
<keyword evidence="1" id="KW-0812">Transmembrane</keyword>
<evidence type="ECO:0008006" key="4">
    <source>
        <dbReference type="Google" id="ProtNLM"/>
    </source>
</evidence>
<reference evidence="2 3" key="1">
    <citation type="journal article" date="2012" name="Stand. Genomic Sci.">
        <title>Genome sequence of the orange-pigmented seawater bacterium Owenweeksia hongkongensis type strain (UST20020801(T)).</title>
        <authorList>
            <person name="Riedel T."/>
            <person name="Held B."/>
            <person name="Nolan M."/>
            <person name="Lucas S."/>
            <person name="Lapidus A."/>
            <person name="Tice H."/>
            <person name="Del Rio T.G."/>
            <person name="Cheng J.F."/>
            <person name="Han C."/>
            <person name="Tapia R."/>
            <person name="Goodwin L.A."/>
            <person name="Pitluck S."/>
            <person name="Liolios K."/>
            <person name="Mavromatis K."/>
            <person name="Pagani I."/>
            <person name="Ivanova N."/>
            <person name="Mikhailova N."/>
            <person name="Pati A."/>
            <person name="Chen A."/>
            <person name="Palaniappan K."/>
            <person name="Rohde M."/>
            <person name="Tindall B.J."/>
            <person name="Detter J.C."/>
            <person name="Goker M."/>
            <person name="Woyke T."/>
            <person name="Bristow J."/>
            <person name="Eisen J.A."/>
            <person name="Markowitz V."/>
            <person name="Hugenholtz P."/>
            <person name="Klenk H.P."/>
            <person name="Kyrpides N.C."/>
        </authorList>
    </citation>
    <scope>NUCLEOTIDE SEQUENCE</scope>
    <source>
        <strain evidence="3">DSM 17368 / JCM 12287 / NRRL B-23963</strain>
    </source>
</reference>
<feature type="transmembrane region" description="Helical" evidence="1">
    <location>
        <begin position="130"/>
        <end position="150"/>
    </location>
</feature>
<feature type="transmembrane region" description="Helical" evidence="1">
    <location>
        <begin position="189"/>
        <end position="210"/>
    </location>
</feature>
<feature type="transmembrane region" description="Helical" evidence="1">
    <location>
        <begin position="105"/>
        <end position="123"/>
    </location>
</feature>
<dbReference type="HOGENOM" id="CLU_080177_0_0_10"/>
<proteinExistence type="predicted"/>
<keyword evidence="1" id="KW-0472">Membrane</keyword>
<dbReference type="EMBL" id="CP003156">
    <property type="protein sequence ID" value="AEV34411.1"/>
    <property type="molecule type" value="Genomic_DNA"/>
</dbReference>
<evidence type="ECO:0000313" key="3">
    <source>
        <dbReference type="Proteomes" id="UP000005631"/>
    </source>
</evidence>
<name>G8R6E8_OWEHD</name>